<dbReference type="HOGENOM" id="CLU_252311_0_0_1"/>
<evidence type="ECO:0000256" key="1">
    <source>
        <dbReference type="ARBA" id="ARBA00022441"/>
    </source>
</evidence>
<dbReference type="InterPro" id="IPR056737">
    <property type="entry name" value="Beta-prop_ATRN-MKLN-like"/>
</dbReference>
<feature type="compositionally biased region" description="Basic and acidic residues" evidence="3">
    <location>
        <begin position="731"/>
        <end position="745"/>
    </location>
</feature>
<reference evidence="5 6" key="1">
    <citation type="journal article" date="2011" name="Proc. Natl. Acad. Sci. U.S.A.">
        <title>Evolutionary erosion of yeast sex chromosomes by mating-type switching accidents.</title>
        <authorList>
            <person name="Gordon J.L."/>
            <person name="Armisen D."/>
            <person name="Proux-Wera E."/>
            <person name="Oheigeartaigh S.S."/>
            <person name="Byrne K.P."/>
            <person name="Wolfe K.H."/>
        </authorList>
    </citation>
    <scope>NUCLEOTIDE SEQUENCE [LARGE SCALE GENOMIC DNA]</scope>
    <source>
        <strain evidence="6">ATCC MYA-139 / BCRC 22969 / CBS 8797 / CCRC 22969 / KCTC 17520 / NBRC 10181 / NCYC 3082</strain>
    </source>
</reference>
<feature type="region of interest" description="Disordered" evidence="3">
    <location>
        <begin position="677"/>
        <end position="750"/>
    </location>
</feature>
<dbReference type="GO" id="GO:0005739">
    <property type="term" value="C:mitochondrion"/>
    <property type="evidence" value="ECO:0007669"/>
    <property type="project" value="TreeGrafter"/>
</dbReference>
<evidence type="ECO:0000256" key="3">
    <source>
        <dbReference type="SAM" id="MobiDB-lite"/>
    </source>
</evidence>
<name>J7R568_HUIN7</name>
<sequence>MALLRPSSSTCYKLRLPELPAGEQILKYNDDSTRDDKKNNIQDTIAKRRLLLECRTGAAVDLSRSEIFVHGGLIIPLNLNTIDSATIQKEIILYFAKQKNSVIAFKNLSDWISREIFFLDLISRKWNRLPTSFKNPDVPMRERLFHTISYSHSAMYVFGGLIVSTNGYELIATNELWKLDLTNRVWSLLSEDPQITRRFNHTTQVLNTYSEAHDTKLLIIGGLNNMDQSIAHIDVFNITKGYWETANLDSKNGVLTNVGGEPVCLTNDKNAPLLIEHAELEASTLTFYLSQNNNIPATKYDTILRNAAAQTNKQPNKVFLPKEDVENEKENIMSPVIALPLLPKSKGMRMISTQSSQFLKIPLNLKSPSAVFFKKGIIVAGFHKVNDANDLHCYIFDLSTADWTKLSIDCPDSDLNRHRFWKLFGWTSHHRAVLLGTEHDDLHSSTVQKFDYLLSFRLAIMNILSKTSMEETTAKLSHFRGSIGSVASAPVEEEIKSPSQFENYIKYITSPLEIESTSSVFPPYAMVLGKDALGIFGKSISDFELITSEGDSVTVPLYLLRERWGRYFNFLLANGYTRACNDYEDYGLDSGLINLYPDNPRTATGNSTLSRTDPIEEETDFGKLHLSKNRTSARRASNLSAAESHESSPSPPAYILSPQFEPSKSFDLSKEYMGIQGTQRDNDRAVSPSQQPSTKKHNPPNPPVFRVPFKDSNDTNSSEIVINSTDGQEWSEGRRRASDATEHGSNRGSVCIRRASHPLASPTLALKHTGGPKHIEPANAPHLDRRGTPLREFTSSNNSRRSSAASQNSGISFVSSSSDRRGVNLHCKSNPHSRRSSSSARSLHNPFEFSVLNIMVPPQSHPPQSSLPPTPNHSMSNLQLHRGSISGSRKGSIDRYLSEKRSSFSRRRSSQGLRATPFSSKSGSRSSSLPEVLSYDKAISELSNGHSSRKSSHSSRSGSVGSATHAQLELEPLLTPRSLYMPWPTATVKAFAEFFYTGQVNGKWLLSPVVSDLLIMAQLYEIPLLYDMIAEVLYSIIGKKEESLKTTVFSMENGFCEAVNKHFDSDEERISRFLEDNETFKELTGLRESLKNINNGFMDIHLLKKFTRSQSLDSTNETSNDDSESTASRCFQRGHQDSMNSTTSTRALPNVLYAGGPRNSHNSVGSILYPAQSYIHSEIATTSIRHKSIAGGITARRKRSNLNKEIGNIINDENNVSSELDIISSPSKMNQIEYNERNISEIEEQLELFKLQNLSGVEPKKKSELEKLERTSKLKRYGVDKPVFKKVYTNSSLSEKDIGGSTSSSSQSDSDEQECNLGALSVKKMRKEMEKDEALDESIDPLLKVDSENIPASPNVSEISNINLHKPSPIRTTVTGPNASEMPNRLDSFMEGSNTPITGTVSGKPTIESMVSPTATPPIDYIVKLIYRTSVLVNDSRLMLRCMDCIEFSKLLKKLKKNMVQNIKTLDLSEEEESSPTSMKSPLPVSHTPRSSTSLLPTLSMSPASVPHGISMPPMQTSIGSSHSVRPATLRTRVSETNVTASSTLGTLKSKLVPSIPQPNVQIAYSQPITPNTPMPSNSIIHQQISPRTSVSPNTMCRPFQEMSLSSDTSALSAGGSAPNDSLDTITNDNTNMAQQKLPSHTSVFSSNMTVSPKMKGQTGSPLSSINTSSVTNGTTSGTFSFFNKKK</sequence>
<dbReference type="KEGG" id="kng:KNAG_0D02100"/>
<feature type="region of interest" description="Disordered" evidence="3">
    <location>
        <begin position="603"/>
        <end position="660"/>
    </location>
</feature>
<reference evidence="6" key="2">
    <citation type="submission" date="2012-08" db="EMBL/GenBank/DDBJ databases">
        <title>Genome sequence of Kazachstania naganishii.</title>
        <authorList>
            <person name="Gordon J.L."/>
            <person name="Armisen D."/>
            <person name="Proux-Wera E."/>
            <person name="OhEigeartaigh S.S."/>
            <person name="Byrne K.P."/>
            <person name="Wolfe K.H."/>
        </authorList>
    </citation>
    <scope>NUCLEOTIDE SEQUENCE [LARGE SCALE GENOMIC DNA]</scope>
    <source>
        <strain evidence="6">ATCC MYA-139 / BCRC 22969 / CBS 8797 / CCRC 22969 / KCTC 17520 / NBRC 10181 / NCYC 3082</strain>
    </source>
</reference>
<feature type="compositionally biased region" description="Low complexity" evidence="3">
    <location>
        <begin position="919"/>
        <end position="928"/>
    </location>
</feature>
<feature type="region of interest" description="Disordered" evidence="3">
    <location>
        <begin position="1652"/>
        <end position="1687"/>
    </location>
</feature>
<evidence type="ECO:0000313" key="6">
    <source>
        <dbReference type="Proteomes" id="UP000006310"/>
    </source>
</evidence>
<feature type="compositionally biased region" description="Polar residues" evidence="3">
    <location>
        <begin position="714"/>
        <end position="728"/>
    </location>
</feature>
<dbReference type="InterPro" id="IPR015915">
    <property type="entry name" value="Kelch-typ_b-propeller"/>
</dbReference>
<feature type="region of interest" description="Disordered" evidence="3">
    <location>
        <begin position="1468"/>
        <end position="1501"/>
    </location>
</feature>
<protein>
    <recommendedName>
        <fullName evidence="4">Attractin/MKLN-like beta-propeller domain-containing protein</fullName>
    </recommendedName>
</protein>
<feature type="compositionally biased region" description="Pro residues" evidence="3">
    <location>
        <begin position="859"/>
        <end position="871"/>
    </location>
</feature>
<dbReference type="GO" id="GO:0045454">
    <property type="term" value="P:cell redox homeostasis"/>
    <property type="evidence" value="ECO:0007669"/>
    <property type="project" value="TreeGrafter"/>
</dbReference>
<evidence type="ECO:0000259" key="4">
    <source>
        <dbReference type="Pfam" id="PF24981"/>
    </source>
</evidence>
<keyword evidence="1" id="KW-0880">Kelch repeat</keyword>
<feature type="region of interest" description="Disordered" evidence="3">
    <location>
        <begin position="1111"/>
        <end position="1143"/>
    </location>
</feature>
<dbReference type="Gene3D" id="2.120.10.80">
    <property type="entry name" value="Kelch-type beta propeller"/>
    <property type="match status" value="1"/>
</dbReference>
<dbReference type="Proteomes" id="UP000006310">
    <property type="component" value="Chromosome 4"/>
</dbReference>
<proteinExistence type="predicted"/>
<feature type="compositionally biased region" description="Low complexity" evidence="3">
    <location>
        <begin position="795"/>
        <end position="809"/>
    </location>
</feature>
<dbReference type="GO" id="GO:0005829">
    <property type="term" value="C:cytosol"/>
    <property type="evidence" value="ECO:0007669"/>
    <property type="project" value="TreeGrafter"/>
</dbReference>
<dbReference type="EMBL" id="HE978317">
    <property type="protein sequence ID" value="CCK69960.1"/>
    <property type="molecule type" value="Genomic_DNA"/>
</dbReference>
<dbReference type="OMA" id="PQITRRF"/>
<keyword evidence="6" id="KW-1185">Reference proteome</keyword>
<organism evidence="5 6">
    <name type="scientific">Huiozyma naganishii (strain ATCC MYA-139 / BCRC 22969 / CBS 8797 / KCTC 17520 / NBRC 10181 / NCYC 3082 / Yp74L-3)</name>
    <name type="common">Yeast</name>
    <name type="synonym">Kazachstania naganishii</name>
    <dbReference type="NCBI Taxonomy" id="1071383"/>
    <lineage>
        <taxon>Eukaryota</taxon>
        <taxon>Fungi</taxon>
        <taxon>Dikarya</taxon>
        <taxon>Ascomycota</taxon>
        <taxon>Saccharomycotina</taxon>
        <taxon>Saccharomycetes</taxon>
        <taxon>Saccharomycetales</taxon>
        <taxon>Saccharomycetaceae</taxon>
        <taxon>Huiozyma</taxon>
    </lineage>
</organism>
<dbReference type="STRING" id="1071383.J7R568"/>
<evidence type="ECO:0000313" key="5">
    <source>
        <dbReference type="EMBL" id="CCK69960.1"/>
    </source>
</evidence>
<feature type="region of interest" description="Disordered" evidence="3">
    <location>
        <begin position="763"/>
        <end position="842"/>
    </location>
</feature>
<dbReference type="PANTHER" id="PTHR43503">
    <property type="entry name" value="MCG48959-RELATED"/>
    <property type="match status" value="1"/>
</dbReference>
<feature type="region of interest" description="Disordered" evidence="3">
    <location>
        <begin position="855"/>
        <end position="929"/>
    </location>
</feature>
<dbReference type="SUPFAM" id="SSF117281">
    <property type="entry name" value="Kelch motif"/>
    <property type="match status" value="1"/>
</dbReference>
<gene>
    <name evidence="5" type="primary">KNAG0D02100</name>
    <name evidence="5" type="ordered locus">KNAG_0D02100</name>
</gene>
<dbReference type="OrthoDB" id="10001928at2759"/>
<dbReference type="GeneID" id="34525649"/>
<dbReference type="PANTHER" id="PTHR43503:SF2">
    <property type="entry name" value="NEGATIVE REGULATOR OF SPORULATION MDS3-RELATED"/>
    <property type="match status" value="1"/>
</dbReference>
<dbReference type="RefSeq" id="XP_022464206.1">
    <property type="nucleotide sequence ID" value="XM_022607629.1"/>
</dbReference>
<dbReference type="eggNOG" id="KOG0379">
    <property type="taxonomic scope" value="Eukaryota"/>
</dbReference>
<feature type="region of interest" description="Disordered" evidence="3">
    <location>
        <begin position="1294"/>
        <end position="1315"/>
    </location>
</feature>
<keyword evidence="2" id="KW-0677">Repeat</keyword>
<dbReference type="Pfam" id="PF24981">
    <property type="entry name" value="Beta-prop_ATRN-LZTR1"/>
    <property type="match status" value="1"/>
</dbReference>
<feature type="compositionally biased region" description="Basic and acidic residues" evidence="3">
    <location>
        <begin position="891"/>
        <end position="902"/>
    </location>
</feature>
<feature type="compositionally biased region" description="Low complexity" evidence="3">
    <location>
        <begin position="1486"/>
        <end position="1501"/>
    </location>
</feature>
<feature type="compositionally biased region" description="Low complexity" evidence="3">
    <location>
        <begin position="1664"/>
        <end position="1687"/>
    </location>
</feature>
<accession>J7R568</accession>
<feature type="region of interest" description="Disordered" evidence="3">
    <location>
        <begin position="943"/>
        <end position="964"/>
    </location>
</feature>
<evidence type="ECO:0000256" key="2">
    <source>
        <dbReference type="ARBA" id="ARBA00022737"/>
    </source>
</evidence>
<feature type="domain" description="Attractin/MKLN-like beta-propeller" evidence="4">
    <location>
        <begin position="116"/>
        <end position="248"/>
    </location>
</feature>